<evidence type="ECO:0000256" key="2">
    <source>
        <dbReference type="ARBA" id="ARBA00023127"/>
    </source>
</evidence>
<feature type="domain" description="Cyclin-like" evidence="6">
    <location>
        <begin position="172"/>
        <end position="257"/>
    </location>
</feature>
<dbReference type="GO" id="GO:0044772">
    <property type="term" value="P:mitotic cell cycle phase transition"/>
    <property type="evidence" value="ECO:0007669"/>
    <property type="project" value="InterPro"/>
</dbReference>
<dbReference type="PROSITE" id="PS00292">
    <property type="entry name" value="CYCLINS"/>
    <property type="match status" value="1"/>
</dbReference>
<evidence type="ECO:0000256" key="3">
    <source>
        <dbReference type="ARBA" id="ARBA00023306"/>
    </source>
</evidence>
<protein>
    <submittedName>
        <fullName evidence="8">Uncharacterized protein</fullName>
    </submittedName>
</protein>
<dbReference type="InterPro" id="IPR039361">
    <property type="entry name" value="Cyclin"/>
</dbReference>
<comment type="caution">
    <text evidence="8">The sequence shown here is derived from an EMBL/GenBank/DDBJ whole genome shotgun (WGS) entry which is preliminary data.</text>
</comment>
<dbReference type="GO" id="GO:0016538">
    <property type="term" value="F:cyclin-dependent protein serine/threonine kinase regulator activity"/>
    <property type="evidence" value="ECO:0007669"/>
    <property type="project" value="InterPro"/>
</dbReference>
<keyword evidence="2 4" id="KW-0195">Cyclin</keyword>
<dbReference type="OrthoDB" id="5590282at2759"/>
<feature type="domain" description="Cyclin-like" evidence="6">
    <location>
        <begin position="270"/>
        <end position="353"/>
    </location>
</feature>
<feature type="region of interest" description="Disordered" evidence="5">
    <location>
        <begin position="1"/>
        <end position="20"/>
    </location>
</feature>
<dbReference type="InParanoid" id="A0A024G0H7"/>
<dbReference type="Gene3D" id="1.10.472.10">
    <property type="entry name" value="Cyclin-like"/>
    <property type="match status" value="2"/>
</dbReference>
<evidence type="ECO:0000256" key="4">
    <source>
        <dbReference type="RuleBase" id="RU000383"/>
    </source>
</evidence>
<evidence type="ECO:0000256" key="1">
    <source>
        <dbReference type="ARBA" id="ARBA00022618"/>
    </source>
</evidence>
<evidence type="ECO:0000313" key="9">
    <source>
        <dbReference type="Proteomes" id="UP000053237"/>
    </source>
</evidence>
<dbReference type="SMART" id="SM00385">
    <property type="entry name" value="CYCLIN"/>
    <property type="match status" value="2"/>
</dbReference>
<sequence>MNDAKVDDRQNGSKIGQKPISTFRKRTVLGDVTNQLHAKKIKLQSNSLSTVYEPAEKKVRKGLSTITNPKQSIAAIFQPRKAVSKPVGPSLSSLGIEDARSSLFQSPVLPKIPQKEKHDIDSKDKNDASSCWQYAEEITKYQLSVEKEFMTSCSYMSRQSDINSKMRSILIDWLVDVHCKYDLTPHALHIAIQLIDRYLEKNLSVPRQRLQLVGVTAMFIASKYEEIYPPEAEDFVRITDNAYTRDEVFGMEESILSSVSYRVTFPTAYHFIQRFFKASGTSDDRVHYFAHYIIDRSLQEYKLIRHRPSLIASSALYISKCQMNEFPLWNSILEHHTSYKEAELSKCVADLREMLWNAQNGVGKTSKLSAVRRKFEKERFMGVAKLPLKIGK</sequence>
<keyword evidence="3" id="KW-0131">Cell cycle</keyword>
<dbReference type="SMART" id="SM01332">
    <property type="entry name" value="Cyclin_C"/>
    <property type="match status" value="1"/>
</dbReference>
<keyword evidence="1" id="KW-0132">Cell division</keyword>
<evidence type="ECO:0000259" key="6">
    <source>
        <dbReference type="SMART" id="SM00385"/>
    </source>
</evidence>
<organism evidence="8 9">
    <name type="scientific">Albugo candida</name>
    <dbReference type="NCBI Taxonomy" id="65357"/>
    <lineage>
        <taxon>Eukaryota</taxon>
        <taxon>Sar</taxon>
        <taxon>Stramenopiles</taxon>
        <taxon>Oomycota</taxon>
        <taxon>Peronosporomycetes</taxon>
        <taxon>Albuginales</taxon>
        <taxon>Albuginaceae</taxon>
        <taxon>Albugo</taxon>
    </lineage>
</organism>
<dbReference type="AlphaFoldDB" id="A0A024G0H7"/>
<accession>A0A024G0H7</accession>
<reference evidence="8 9" key="1">
    <citation type="submission" date="2012-05" db="EMBL/GenBank/DDBJ databases">
        <title>Recombination and specialization in a pathogen metapopulation.</title>
        <authorList>
            <person name="Gardiner A."/>
            <person name="Kemen E."/>
            <person name="Schultz-Larsen T."/>
            <person name="MacLean D."/>
            <person name="Van Oosterhout C."/>
            <person name="Jones J.D.G."/>
        </authorList>
    </citation>
    <scope>NUCLEOTIDE SEQUENCE [LARGE SCALE GENOMIC DNA]</scope>
    <source>
        <strain evidence="8 9">Ac Nc2</strain>
    </source>
</reference>
<dbReference type="Pfam" id="PF02984">
    <property type="entry name" value="Cyclin_C"/>
    <property type="match status" value="1"/>
</dbReference>
<feature type="compositionally biased region" description="Basic and acidic residues" evidence="5">
    <location>
        <begin position="1"/>
        <end position="11"/>
    </location>
</feature>
<dbReference type="InterPro" id="IPR036915">
    <property type="entry name" value="Cyclin-like_sf"/>
</dbReference>
<keyword evidence="9" id="KW-1185">Reference proteome</keyword>
<dbReference type="InterPro" id="IPR006671">
    <property type="entry name" value="Cyclin_N"/>
</dbReference>
<dbReference type="GO" id="GO:0051301">
    <property type="term" value="P:cell division"/>
    <property type="evidence" value="ECO:0007669"/>
    <property type="project" value="UniProtKB-KW"/>
</dbReference>
<dbReference type="SUPFAM" id="SSF47954">
    <property type="entry name" value="Cyclin-like"/>
    <property type="match status" value="2"/>
</dbReference>
<dbReference type="Proteomes" id="UP000053237">
    <property type="component" value="Unassembled WGS sequence"/>
</dbReference>
<proteinExistence type="inferred from homology"/>
<dbReference type="InterPro" id="IPR048258">
    <property type="entry name" value="Cyclins_cyclin-box"/>
</dbReference>
<comment type="similarity">
    <text evidence="4">Belongs to the cyclin family.</text>
</comment>
<evidence type="ECO:0000313" key="8">
    <source>
        <dbReference type="EMBL" id="CCI39810.1"/>
    </source>
</evidence>
<dbReference type="EMBL" id="CAIX01000003">
    <property type="protein sequence ID" value="CCI39810.1"/>
    <property type="molecule type" value="Genomic_DNA"/>
</dbReference>
<feature type="domain" description="Cyclin C-terminal" evidence="7">
    <location>
        <begin position="266"/>
        <end position="389"/>
    </location>
</feature>
<dbReference type="PANTHER" id="PTHR10177">
    <property type="entry name" value="CYCLINS"/>
    <property type="match status" value="1"/>
</dbReference>
<evidence type="ECO:0000259" key="7">
    <source>
        <dbReference type="SMART" id="SM01332"/>
    </source>
</evidence>
<dbReference type="CDD" id="cd20507">
    <property type="entry name" value="CYCLIN_CCNB1-like_rpt1"/>
    <property type="match status" value="1"/>
</dbReference>
<dbReference type="InterPro" id="IPR013763">
    <property type="entry name" value="Cyclin-like_dom"/>
</dbReference>
<dbReference type="InterPro" id="IPR004367">
    <property type="entry name" value="Cyclin_C-dom"/>
</dbReference>
<name>A0A024G0H7_9STRA</name>
<dbReference type="FunFam" id="1.10.472.10:FF:000001">
    <property type="entry name" value="G2/mitotic-specific cyclin"/>
    <property type="match status" value="1"/>
</dbReference>
<dbReference type="STRING" id="65357.A0A024G0H7"/>
<dbReference type="Pfam" id="PF00134">
    <property type="entry name" value="Cyclin_N"/>
    <property type="match status" value="1"/>
</dbReference>
<evidence type="ECO:0000256" key="5">
    <source>
        <dbReference type="SAM" id="MobiDB-lite"/>
    </source>
</evidence>
<gene>
    <name evidence="8" type="ORF">BN9_005930</name>
</gene>